<protein>
    <submittedName>
        <fullName evidence="1">Uncharacterized protein</fullName>
    </submittedName>
</protein>
<accession>A0A5C3N0K5</accession>
<name>A0A5C3N0K5_9AGAM</name>
<gene>
    <name evidence="1" type="ORF">OE88DRAFT_269271</name>
</gene>
<evidence type="ECO:0000313" key="2">
    <source>
        <dbReference type="Proteomes" id="UP000305948"/>
    </source>
</evidence>
<organism evidence="1 2">
    <name type="scientific">Heliocybe sulcata</name>
    <dbReference type="NCBI Taxonomy" id="5364"/>
    <lineage>
        <taxon>Eukaryota</taxon>
        <taxon>Fungi</taxon>
        <taxon>Dikarya</taxon>
        <taxon>Basidiomycota</taxon>
        <taxon>Agaricomycotina</taxon>
        <taxon>Agaricomycetes</taxon>
        <taxon>Gloeophyllales</taxon>
        <taxon>Gloeophyllaceae</taxon>
        <taxon>Heliocybe</taxon>
    </lineage>
</organism>
<evidence type="ECO:0000313" key="1">
    <source>
        <dbReference type="EMBL" id="TFK50572.1"/>
    </source>
</evidence>
<dbReference type="EMBL" id="ML213513">
    <property type="protein sequence ID" value="TFK50572.1"/>
    <property type="molecule type" value="Genomic_DNA"/>
</dbReference>
<dbReference type="Proteomes" id="UP000305948">
    <property type="component" value="Unassembled WGS sequence"/>
</dbReference>
<keyword evidence="2" id="KW-1185">Reference proteome</keyword>
<dbReference type="AlphaFoldDB" id="A0A5C3N0K5"/>
<reference evidence="1 2" key="1">
    <citation type="journal article" date="2019" name="Nat. Ecol. Evol.">
        <title>Megaphylogeny resolves global patterns of mushroom evolution.</title>
        <authorList>
            <person name="Varga T."/>
            <person name="Krizsan K."/>
            <person name="Foldi C."/>
            <person name="Dima B."/>
            <person name="Sanchez-Garcia M."/>
            <person name="Sanchez-Ramirez S."/>
            <person name="Szollosi G.J."/>
            <person name="Szarkandi J.G."/>
            <person name="Papp V."/>
            <person name="Albert L."/>
            <person name="Andreopoulos W."/>
            <person name="Angelini C."/>
            <person name="Antonin V."/>
            <person name="Barry K.W."/>
            <person name="Bougher N.L."/>
            <person name="Buchanan P."/>
            <person name="Buyck B."/>
            <person name="Bense V."/>
            <person name="Catcheside P."/>
            <person name="Chovatia M."/>
            <person name="Cooper J."/>
            <person name="Damon W."/>
            <person name="Desjardin D."/>
            <person name="Finy P."/>
            <person name="Geml J."/>
            <person name="Haridas S."/>
            <person name="Hughes K."/>
            <person name="Justo A."/>
            <person name="Karasinski D."/>
            <person name="Kautmanova I."/>
            <person name="Kiss B."/>
            <person name="Kocsube S."/>
            <person name="Kotiranta H."/>
            <person name="LaButti K.M."/>
            <person name="Lechner B.E."/>
            <person name="Liimatainen K."/>
            <person name="Lipzen A."/>
            <person name="Lukacs Z."/>
            <person name="Mihaltcheva S."/>
            <person name="Morgado L.N."/>
            <person name="Niskanen T."/>
            <person name="Noordeloos M.E."/>
            <person name="Ohm R.A."/>
            <person name="Ortiz-Santana B."/>
            <person name="Ovrebo C."/>
            <person name="Racz N."/>
            <person name="Riley R."/>
            <person name="Savchenko A."/>
            <person name="Shiryaev A."/>
            <person name="Soop K."/>
            <person name="Spirin V."/>
            <person name="Szebenyi C."/>
            <person name="Tomsovsky M."/>
            <person name="Tulloss R.E."/>
            <person name="Uehling J."/>
            <person name="Grigoriev I.V."/>
            <person name="Vagvolgyi C."/>
            <person name="Papp T."/>
            <person name="Martin F.M."/>
            <person name="Miettinen O."/>
            <person name="Hibbett D.S."/>
            <person name="Nagy L.G."/>
        </authorList>
    </citation>
    <scope>NUCLEOTIDE SEQUENCE [LARGE SCALE GENOMIC DNA]</scope>
    <source>
        <strain evidence="1 2">OMC1185</strain>
    </source>
</reference>
<sequence>MPISSARSSTIWPAPVYICKYSTSATSLSMFCLEKCSRRCLRRRASQQTPQSSLMTRPCVIADPSQNSHEFGQVLPAVWHRFPFLRHDVGQLSLTGLLHAGGGITGGISASLPAFAILDNGPYRSASPSPTTSFRWQGSSRGRVYHRQSIQLMLVPPYCSKDGLT</sequence>
<proteinExistence type="predicted"/>